<protein>
    <recommendedName>
        <fullName evidence="1">PknH-like extracellular domain-containing protein</fullName>
    </recommendedName>
</protein>
<dbReference type="AlphaFoldDB" id="A0A1X2KIS0"/>
<evidence type="ECO:0000313" key="3">
    <source>
        <dbReference type="Proteomes" id="UP000242320"/>
    </source>
</evidence>
<keyword evidence="3" id="KW-1185">Reference proteome</keyword>
<dbReference type="Pfam" id="PF14032">
    <property type="entry name" value="PknH_C"/>
    <property type="match status" value="1"/>
</dbReference>
<reference evidence="2 3" key="1">
    <citation type="submission" date="2017-04" db="EMBL/GenBank/DDBJ databases">
        <title>The new phylogeny of genus Mycobacterium.</title>
        <authorList>
            <person name="Tortoli E."/>
            <person name="Trovato A."/>
            <person name="Cirillo D.M."/>
        </authorList>
    </citation>
    <scope>NUCLEOTIDE SEQUENCE [LARGE SCALE GENOMIC DNA]</scope>
    <source>
        <strain evidence="2 3">DSM 45247</strain>
    </source>
</reference>
<sequence>MRRCTPRAHHRKAHAITSRRPGITNTKGKAMTRMRFVPNIIRLLQVLVWAALITLAAGCTEVVHGVVRAGPNLKPRPLTGEVIKDTMLTDTELSHVFGQSFVIDRTQAFGGPGELFWDWPGSKQSDCAGLTHILMGEVYTSAQVLNVAHELWWDSHADRDPTVIDLEEGVVALPTMPAADGMFAKFTEQWRRCVGARVDTGVNEHYEITDVRADASVVQATVTNHDQTISLREERALGVRDNCIVEVSITYFRDTAPAPGHSASDVARQMLNKIADRA</sequence>
<dbReference type="InterPro" id="IPR038232">
    <property type="entry name" value="PknH-like_Extracell_sf"/>
</dbReference>
<dbReference type="EMBL" id="NCXM01000050">
    <property type="protein sequence ID" value="OSC21587.1"/>
    <property type="molecule type" value="Genomic_DNA"/>
</dbReference>
<accession>A0A1X2KIS0</accession>
<feature type="domain" description="PknH-like extracellular" evidence="1">
    <location>
        <begin position="79"/>
        <end position="273"/>
    </location>
</feature>
<comment type="caution">
    <text evidence="2">The sequence shown here is derived from an EMBL/GenBank/DDBJ whole genome shotgun (WGS) entry which is preliminary data.</text>
</comment>
<name>A0A1X2KIS0_9MYCO</name>
<proteinExistence type="predicted"/>
<dbReference type="InterPro" id="IPR026954">
    <property type="entry name" value="PknH-like_Extracell"/>
</dbReference>
<evidence type="ECO:0000259" key="1">
    <source>
        <dbReference type="Pfam" id="PF14032"/>
    </source>
</evidence>
<organism evidence="2 3">
    <name type="scientific">Mycolicibacterium vulneris</name>
    <dbReference type="NCBI Taxonomy" id="547163"/>
    <lineage>
        <taxon>Bacteria</taxon>
        <taxon>Bacillati</taxon>
        <taxon>Actinomycetota</taxon>
        <taxon>Actinomycetes</taxon>
        <taxon>Mycobacteriales</taxon>
        <taxon>Mycobacteriaceae</taxon>
        <taxon>Mycolicibacterium</taxon>
    </lineage>
</organism>
<evidence type="ECO:0000313" key="2">
    <source>
        <dbReference type="EMBL" id="OSC21587.1"/>
    </source>
</evidence>
<gene>
    <name evidence="2" type="ORF">B8W69_28340</name>
</gene>
<dbReference type="Gene3D" id="3.40.1000.70">
    <property type="entry name" value="PknH-like extracellular domain"/>
    <property type="match status" value="1"/>
</dbReference>
<dbReference type="Proteomes" id="UP000242320">
    <property type="component" value="Unassembled WGS sequence"/>
</dbReference>